<dbReference type="AlphaFoldDB" id="A0A6J7EE13"/>
<dbReference type="Gene3D" id="3.30.300.30">
    <property type="match status" value="1"/>
</dbReference>
<name>A0A6J7EE13_9ZZZZ</name>
<accession>A0A6J7EE13</accession>
<reference evidence="4" key="1">
    <citation type="submission" date="2020-05" db="EMBL/GenBank/DDBJ databases">
        <authorList>
            <person name="Chiriac C."/>
            <person name="Salcher M."/>
            <person name="Ghai R."/>
            <person name="Kavagutti S V."/>
        </authorList>
    </citation>
    <scope>NUCLEOTIDE SEQUENCE</scope>
</reference>
<dbReference type="Pfam" id="PF00501">
    <property type="entry name" value="AMP-binding"/>
    <property type="match status" value="1"/>
</dbReference>
<proteinExistence type="inferred from homology"/>
<evidence type="ECO:0000256" key="2">
    <source>
        <dbReference type="ARBA" id="ARBA00022598"/>
    </source>
</evidence>
<dbReference type="Gene3D" id="3.40.50.12780">
    <property type="entry name" value="N-terminal domain of ligase-like"/>
    <property type="match status" value="1"/>
</dbReference>
<evidence type="ECO:0000259" key="3">
    <source>
        <dbReference type="Pfam" id="PF00501"/>
    </source>
</evidence>
<comment type="similarity">
    <text evidence="1">Belongs to the ATP-dependent AMP-binding enzyme family.</text>
</comment>
<dbReference type="PANTHER" id="PTHR43201:SF5">
    <property type="entry name" value="MEDIUM-CHAIN ACYL-COA LIGASE ACSF2, MITOCHONDRIAL"/>
    <property type="match status" value="1"/>
</dbReference>
<dbReference type="InterPro" id="IPR045851">
    <property type="entry name" value="AMP-bd_C_sf"/>
</dbReference>
<evidence type="ECO:0000313" key="4">
    <source>
        <dbReference type="EMBL" id="CAB4881236.1"/>
    </source>
</evidence>
<dbReference type="GO" id="GO:0006631">
    <property type="term" value="P:fatty acid metabolic process"/>
    <property type="evidence" value="ECO:0007669"/>
    <property type="project" value="TreeGrafter"/>
</dbReference>
<dbReference type="InterPro" id="IPR000873">
    <property type="entry name" value="AMP-dep_synth/lig_dom"/>
</dbReference>
<dbReference type="GO" id="GO:0031956">
    <property type="term" value="F:medium-chain fatty acid-CoA ligase activity"/>
    <property type="evidence" value="ECO:0007669"/>
    <property type="project" value="TreeGrafter"/>
</dbReference>
<dbReference type="PANTHER" id="PTHR43201">
    <property type="entry name" value="ACYL-COA SYNTHETASE"/>
    <property type="match status" value="1"/>
</dbReference>
<dbReference type="InterPro" id="IPR042099">
    <property type="entry name" value="ANL_N_sf"/>
</dbReference>
<gene>
    <name evidence="4" type="ORF">UFOPK3482_00098</name>
</gene>
<evidence type="ECO:0000256" key="1">
    <source>
        <dbReference type="ARBA" id="ARBA00006432"/>
    </source>
</evidence>
<sequence>MARIAKALASDGPALALAPTKLEMVSERTVLVVTTTGSSGIAKEIALSASALLASAKSSNAYLKAEFGNTWSLLLPLNHIAGINVLIRSLELGTHPINLLGYEGKFPKVDFTAIVPTQLFRALNGDTNLLEHLKSARAVLVGGAALTSELRAQATEAGIDLVETYGSTETSGGCVYNGTPLDGIEIKIGKDDQIAIKGKAVADDLIDSDGWFYTSDAGHLEDGKLVIDGRIDDVVITGGENISLAAIERILAASFPQFQSAAFAVPDNEWGQAIHIAIAGGDSSLESKIQSVLEREISSAAKAKGFHHLSELPLIGIGKVDRVALVGLVHE</sequence>
<dbReference type="EMBL" id="CAFBLZ010000004">
    <property type="protein sequence ID" value="CAB4881236.1"/>
    <property type="molecule type" value="Genomic_DNA"/>
</dbReference>
<dbReference type="SUPFAM" id="SSF56801">
    <property type="entry name" value="Acetyl-CoA synthetase-like"/>
    <property type="match status" value="1"/>
</dbReference>
<protein>
    <submittedName>
        <fullName evidence="4">Unannotated protein</fullName>
    </submittedName>
</protein>
<keyword evidence="2" id="KW-0436">Ligase</keyword>
<dbReference type="PROSITE" id="PS00455">
    <property type="entry name" value="AMP_BINDING"/>
    <property type="match status" value="1"/>
</dbReference>
<organism evidence="4">
    <name type="scientific">freshwater metagenome</name>
    <dbReference type="NCBI Taxonomy" id="449393"/>
    <lineage>
        <taxon>unclassified sequences</taxon>
        <taxon>metagenomes</taxon>
        <taxon>ecological metagenomes</taxon>
    </lineage>
</organism>
<feature type="domain" description="AMP-dependent synthetase/ligase" evidence="3">
    <location>
        <begin position="23"/>
        <end position="179"/>
    </location>
</feature>
<dbReference type="InterPro" id="IPR020845">
    <property type="entry name" value="AMP-binding_CS"/>
</dbReference>